<feature type="transmembrane region" description="Helical" evidence="5">
    <location>
        <begin position="170"/>
        <end position="188"/>
    </location>
</feature>
<evidence type="ECO:0000256" key="3">
    <source>
        <dbReference type="ARBA" id="ARBA00022989"/>
    </source>
</evidence>
<dbReference type="InterPro" id="IPR007016">
    <property type="entry name" value="O-antigen_ligase-rel_domated"/>
</dbReference>
<name>A0ABU7LXS3_9PROT</name>
<evidence type="ECO:0000313" key="8">
    <source>
        <dbReference type="Proteomes" id="UP001310692"/>
    </source>
</evidence>
<feature type="transmembrane region" description="Helical" evidence="5">
    <location>
        <begin position="57"/>
        <end position="77"/>
    </location>
</feature>
<dbReference type="Proteomes" id="UP001310692">
    <property type="component" value="Unassembled WGS sequence"/>
</dbReference>
<comment type="subcellular location">
    <subcellularLocation>
        <location evidence="1">Membrane</location>
        <topology evidence="1">Multi-pass membrane protein</topology>
    </subcellularLocation>
</comment>
<dbReference type="GO" id="GO:0016874">
    <property type="term" value="F:ligase activity"/>
    <property type="evidence" value="ECO:0007669"/>
    <property type="project" value="UniProtKB-KW"/>
</dbReference>
<feature type="transmembrane region" description="Helical" evidence="5">
    <location>
        <begin position="328"/>
        <end position="350"/>
    </location>
</feature>
<keyword evidence="4 5" id="KW-0472">Membrane</keyword>
<feature type="domain" description="O-antigen ligase-related" evidence="6">
    <location>
        <begin position="202"/>
        <end position="342"/>
    </location>
</feature>
<evidence type="ECO:0000256" key="5">
    <source>
        <dbReference type="SAM" id="Phobius"/>
    </source>
</evidence>
<dbReference type="PANTHER" id="PTHR37422">
    <property type="entry name" value="TEICHURONIC ACID BIOSYNTHESIS PROTEIN TUAE"/>
    <property type="match status" value="1"/>
</dbReference>
<keyword evidence="8" id="KW-1185">Reference proteome</keyword>
<feature type="transmembrane region" description="Helical" evidence="5">
    <location>
        <begin position="217"/>
        <end position="233"/>
    </location>
</feature>
<feature type="transmembrane region" description="Helical" evidence="5">
    <location>
        <begin position="118"/>
        <end position="143"/>
    </location>
</feature>
<gene>
    <name evidence="7" type="ORF">V0U35_06630</name>
</gene>
<keyword evidence="7" id="KW-0436">Ligase</keyword>
<keyword evidence="2 5" id="KW-0812">Transmembrane</keyword>
<evidence type="ECO:0000259" key="6">
    <source>
        <dbReference type="Pfam" id="PF04932"/>
    </source>
</evidence>
<dbReference type="EMBL" id="JAZDRO010000002">
    <property type="protein sequence ID" value="MEE2566352.1"/>
    <property type="molecule type" value="Genomic_DNA"/>
</dbReference>
<feature type="transmembrane region" description="Helical" evidence="5">
    <location>
        <begin position="362"/>
        <end position="382"/>
    </location>
</feature>
<evidence type="ECO:0000256" key="2">
    <source>
        <dbReference type="ARBA" id="ARBA00022692"/>
    </source>
</evidence>
<feature type="transmembrane region" description="Helical" evidence="5">
    <location>
        <begin position="240"/>
        <end position="263"/>
    </location>
</feature>
<keyword evidence="3 5" id="KW-1133">Transmembrane helix</keyword>
<accession>A0ABU7LXS3</accession>
<evidence type="ECO:0000256" key="4">
    <source>
        <dbReference type="ARBA" id="ARBA00023136"/>
    </source>
</evidence>
<organism evidence="7 8">
    <name type="scientific">Hyphobacterium marinum</name>
    <dbReference type="NCBI Taxonomy" id="3116574"/>
    <lineage>
        <taxon>Bacteria</taxon>
        <taxon>Pseudomonadati</taxon>
        <taxon>Pseudomonadota</taxon>
        <taxon>Alphaproteobacteria</taxon>
        <taxon>Maricaulales</taxon>
        <taxon>Maricaulaceae</taxon>
        <taxon>Hyphobacterium</taxon>
    </lineage>
</organism>
<feature type="transmembrane region" description="Helical" evidence="5">
    <location>
        <begin position="12"/>
        <end position="45"/>
    </location>
</feature>
<sequence>MTIATTGGARAGIAAITVFALSFIMAAAGGLMVAPLVFLGGLAALPISAIRDFRKDVPWEALIAALFLCWAAATWFWSPYERPDQMLKLIIGVPFYAAFAVACARLEGRWKARAESAFLFATFAMAFLFLMEAVTGGAGTWAVKDALEDLPTGVDAATDRHFQNMVFKSLGHGALLLILMAGPAAALAWREGGPLIGMVLVAVTLIVSFAFSTEVNIVAVSIAIVAAGLTYWRPRGMLSALFGSIAGAFVVVPLTLPGLASLMPQSVRDALPFSWDIRLEIWTYAGDTLRERLWTGWGFDASRVINDEGVIRGDTFQLLPLHPHNGPLHVWLETGAFGAMLLAFALVMVGGRIAGAPRLSRLQAASIAWVASAYFAFVFFSYGVWQEWHMAALGLAMAGVAFLGARTRAR</sequence>
<comment type="caution">
    <text evidence="7">The sequence shown here is derived from an EMBL/GenBank/DDBJ whole genome shotgun (WGS) entry which is preliminary data.</text>
</comment>
<dbReference type="PANTHER" id="PTHR37422:SF13">
    <property type="entry name" value="LIPOPOLYSACCHARIDE BIOSYNTHESIS PROTEIN PA4999-RELATED"/>
    <property type="match status" value="1"/>
</dbReference>
<feature type="transmembrane region" description="Helical" evidence="5">
    <location>
        <begin position="388"/>
        <end position="405"/>
    </location>
</feature>
<feature type="transmembrane region" description="Helical" evidence="5">
    <location>
        <begin position="89"/>
        <end position="106"/>
    </location>
</feature>
<dbReference type="InterPro" id="IPR051533">
    <property type="entry name" value="WaaL-like"/>
</dbReference>
<protein>
    <submittedName>
        <fullName evidence="7">O-antigen ligase family protein</fullName>
    </submittedName>
</protein>
<evidence type="ECO:0000313" key="7">
    <source>
        <dbReference type="EMBL" id="MEE2566352.1"/>
    </source>
</evidence>
<feature type="transmembrane region" description="Helical" evidence="5">
    <location>
        <begin position="195"/>
        <end position="211"/>
    </location>
</feature>
<evidence type="ECO:0000256" key="1">
    <source>
        <dbReference type="ARBA" id="ARBA00004141"/>
    </source>
</evidence>
<dbReference type="Pfam" id="PF04932">
    <property type="entry name" value="Wzy_C"/>
    <property type="match status" value="1"/>
</dbReference>
<dbReference type="RefSeq" id="WP_330195893.1">
    <property type="nucleotide sequence ID" value="NZ_JAZDRO010000002.1"/>
</dbReference>
<reference evidence="7 8" key="1">
    <citation type="submission" date="2024-01" db="EMBL/GenBank/DDBJ databases">
        <title>Hyphobacterium bacterium isolated from marine sediment.</title>
        <authorList>
            <person name="Zhao S."/>
        </authorList>
    </citation>
    <scope>NUCLEOTIDE SEQUENCE [LARGE SCALE GENOMIC DNA]</scope>
    <source>
        <strain evidence="7 8">Y60-23</strain>
    </source>
</reference>
<proteinExistence type="predicted"/>